<dbReference type="EMBL" id="JAKEVY010000002">
    <property type="protein sequence ID" value="MCF1715018.1"/>
    <property type="molecule type" value="Genomic_DNA"/>
</dbReference>
<evidence type="ECO:0000259" key="5">
    <source>
        <dbReference type="Pfam" id="PF20990"/>
    </source>
</evidence>
<dbReference type="InterPro" id="IPR048389">
    <property type="entry name" value="YciQ-like_C"/>
</dbReference>
<comment type="caution">
    <text evidence="6">The sequence shown here is derived from an EMBL/GenBank/DDBJ whole genome shotgun (WGS) entry which is preliminary data.</text>
</comment>
<evidence type="ECO:0000313" key="7">
    <source>
        <dbReference type="Proteomes" id="UP001200145"/>
    </source>
</evidence>
<evidence type="ECO:0000313" key="6">
    <source>
        <dbReference type="EMBL" id="MCF1715018.1"/>
    </source>
</evidence>
<dbReference type="RefSeq" id="WP_234865968.1">
    <property type="nucleotide sequence ID" value="NZ_JAKEVY010000002.1"/>
</dbReference>
<feature type="transmembrane region" description="Helical" evidence="2">
    <location>
        <begin position="360"/>
        <end position="379"/>
    </location>
</feature>
<sequence length="711" mass="79195">MRTFRLLFLLGCCCLLLRSAFAQEGFTITDYSANYIPPTMVDSITSSTLRTAAANRAVGPSLFNDRYNAYRPRIAELVKSLSLFSFRELDMKFRPGIPATGSPAFQSRQAAYLSKLNEALERIISTPASVHPLMEADESDRVLNFHSYLKVQPDGQIEVTETIKIYNGEGGALSENDDIKRGILRDFPTKYLHQKGYWVHTGFNLKSVTLDGKEENYSTQSLENGTRVQIGNADYLLPKGIYTYVLKYETNRQLIFHQDRDELYWNVNGNGWGFRFDTVAATLEFPSQAEIGAQQCYTGLMGSTEQYCSFTKPTGNTIQFQTTRGLQPYEGLTIAADIQKGILIPPGKADDALNFMRANWLVPFLLAVLFFVPLFYWNIWRKKGKDPEKGTIFPQFEPPAGLRPADVGYIQQQQYGSHLFVASLVDAAVQKQLEIEVNKGGSWFAGTEYVFNNVRHVASPSASVLMQRFGLDISALYGMQLKAGTYNSTLKSLYTSLETQLKNKFQLEKGHNKKEGYFSLNRGVIFWGAFLLFICFGASIFFLVQNFTVPLGIFAATCLIVLLITLIFFYKILPAYTKEGRMIADHIEGFKMYLEHTEQRMFNTLAPPEKTLDLFERYLPYAIALKVENEWAEQFDSILKKALEQGYQPGYFHAGRGFSQNLQFADLTRGVSSGLSSTISSSSTPPSSSSGGSRGGGSSGGGGGGGGGGGW</sequence>
<name>A0ABS9BH43_9BACT</name>
<accession>A0ABS9BH43</accession>
<keyword evidence="7" id="KW-1185">Reference proteome</keyword>
<feature type="chain" id="PRO_5046269432" evidence="3">
    <location>
        <begin position="23"/>
        <end position="711"/>
    </location>
</feature>
<dbReference type="Proteomes" id="UP001200145">
    <property type="component" value="Unassembled WGS sequence"/>
</dbReference>
<reference evidence="6 7" key="1">
    <citation type="submission" date="2022-01" db="EMBL/GenBank/DDBJ databases">
        <title>Flavihumibacter sp. nov., isolated from sediment of a river.</title>
        <authorList>
            <person name="Liu H."/>
        </authorList>
    </citation>
    <scope>NUCLEOTIDE SEQUENCE [LARGE SCALE GENOMIC DNA]</scope>
    <source>
        <strain evidence="6 7">RY-1</strain>
    </source>
</reference>
<evidence type="ECO:0000256" key="1">
    <source>
        <dbReference type="SAM" id="MobiDB-lite"/>
    </source>
</evidence>
<dbReference type="Pfam" id="PF20990">
    <property type="entry name" value="DUF2207_C"/>
    <property type="match status" value="1"/>
</dbReference>
<feature type="signal peptide" evidence="3">
    <location>
        <begin position="1"/>
        <end position="22"/>
    </location>
</feature>
<evidence type="ECO:0000256" key="3">
    <source>
        <dbReference type="SAM" id="SignalP"/>
    </source>
</evidence>
<feature type="region of interest" description="Disordered" evidence="1">
    <location>
        <begin position="675"/>
        <end position="711"/>
    </location>
</feature>
<feature type="transmembrane region" description="Helical" evidence="2">
    <location>
        <begin position="551"/>
        <end position="573"/>
    </location>
</feature>
<feature type="domain" description="Predicted membrane protein YciQ-like C-terminal" evidence="5">
    <location>
        <begin position="395"/>
        <end position="635"/>
    </location>
</feature>
<dbReference type="Pfam" id="PF09972">
    <property type="entry name" value="DUF2207"/>
    <property type="match status" value="1"/>
</dbReference>
<keyword evidence="2" id="KW-1133">Transmembrane helix</keyword>
<keyword evidence="2" id="KW-0812">Transmembrane</keyword>
<dbReference type="InterPro" id="IPR018702">
    <property type="entry name" value="DUF2207"/>
</dbReference>
<keyword evidence="2" id="KW-0472">Membrane</keyword>
<gene>
    <name evidence="6" type="ORF">L0U88_10310</name>
</gene>
<feature type="compositionally biased region" description="Gly residues" evidence="1">
    <location>
        <begin position="692"/>
        <end position="711"/>
    </location>
</feature>
<protein>
    <submittedName>
        <fullName evidence="6">DUF2207 domain-containing protein</fullName>
    </submittedName>
</protein>
<feature type="transmembrane region" description="Helical" evidence="2">
    <location>
        <begin position="524"/>
        <end position="545"/>
    </location>
</feature>
<evidence type="ECO:0000256" key="2">
    <source>
        <dbReference type="SAM" id="Phobius"/>
    </source>
</evidence>
<feature type="domain" description="DUF2207" evidence="4">
    <location>
        <begin position="142"/>
        <end position="336"/>
    </location>
</feature>
<organism evidence="6 7">
    <name type="scientific">Flavihumibacter fluminis</name>
    <dbReference type="NCBI Taxonomy" id="2909236"/>
    <lineage>
        <taxon>Bacteria</taxon>
        <taxon>Pseudomonadati</taxon>
        <taxon>Bacteroidota</taxon>
        <taxon>Chitinophagia</taxon>
        <taxon>Chitinophagales</taxon>
        <taxon>Chitinophagaceae</taxon>
        <taxon>Flavihumibacter</taxon>
    </lineage>
</organism>
<proteinExistence type="predicted"/>
<feature type="compositionally biased region" description="Low complexity" evidence="1">
    <location>
        <begin position="675"/>
        <end position="691"/>
    </location>
</feature>
<evidence type="ECO:0000259" key="4">
    <source>
        <dbReference type="Pfam" id="PF09972"/>
    </source>
</evidence>
<keyword evidence="3" id="KW-0732">Signal</keyword>